<accession>A0A3M7PCY1</accession>
<sequence length="132" mass="14348">QQQASSSSTSSTSSKPSVNQGDTFRSTQLRTNRFNGGKKYVAGQTPRPTQGDKVYDAKSERSNGAKFSRLNGGRLAPSYRKNAGRNGANRRDDVPQHAQSRDDQAAYFRGLEPASPSPSHSTTQQTNNKMPS</sequence>
<dbReference type="Proteomes" id="UP000276133">
    <property type="component" value="Unassembled WGS sequence"/>
</dbReference>
<feature type="compositionally biased region" description="Low complexity" evidence="1">
    <location>
        <begin position="1"/>
        <end position="14"/>
    </location>
</feature>
<comment type="caution">
    <text evidence="2">The sequence shown here is derived from an EMBL/GenBank/DDBJ whole genome shotgun (WGS) entry which is preliminary data.</text>
</comment>
<feature type="compositionally biased region" description="Basic and acidic residues" evidence="1">
    <location>
        <begin position="89"/>
        <end position="104"/>
    </location>
</feature>
<feature type="region of interest" description="Disordered" evidence="1">
    <location>
        <begin position="1"/>
        <end position="132"/>
    </location>
</feature>
<feature type="non-terminal residue" evidence="2">
    <location>
        <position position="1"/>
    </location>
</feature>
<evidence type="ECO:0000313" key="2">
    <source>
        <dbReference type="EMBL" id="RMZ96620.1"/>
    </source>
</evidence>
<keyword evidence="3" id="KW-1185">Reference proteome</keyword>
<evidence type="ECO:0000256" key="1">
    <source>
        <dbReference type="SAM" id="MobiDB-lite"/>
    </source>
</evidence>
<reference evidence="2 3" key="1">
    <citation type="journal article" date="2018" name="Sci. Rep.">
        <title>Genomic signatures of local adaptation to the degree of environmental predictability in rotifers.</title>
        <authorList>
            <person name="Franch-Gras L."/>
            <person name="Hahn C."/>
            <person name="Garcia-Roger E.M."/>
            <person name="Carmona M.J."/>
            <person name="Serra M."/>
            <person name="Gomez A."/>
        </authorList>
    </citation>
    <scope>NUCLEOTIDE SEQUENCE [LARGE SCALE GENOMIC DNA]</scope>
    <source>
        <strain evidence="2">HYR1</strain>
    </source>
</reference>
<name>A0A3M7PCY1_BRAPC</name>
<dbReference type="EMBL" id="REGN01012018">
    <property type="protein sequence ID" value="RMZ96620.1"/>
    <property type="molecule type" value="Genomic_DNA"/>
</dbReference>
<dbReference type="AlphaFoldDB" id="A0A3M7PCY1"/>
<proteinExistence type="predicted"/>
<organism evidence="2 3">
    <name type="scientific">Brachionus plicatilis</name>
    <name type="common">Marine rotifer</name>
    <name type="synonym">Brachionus muelleri</name>
    <dbReference type="NCBI Taxonomy" id="10195"/>
    <lineage>
        <taxon>Eukaryota</taxon>
        <taxon>Metazoa</taxon>
        <taxon>Spiralia</taxon>
        <taxon>Gnathifera</taxon>
        <taxon>Rotifera</taxon>
        <taxon>Eurotatoria</taxon>
        <taxon>Monogononta</taxon>
        <taxon>Pseudotrocha</taxon>
        <taxon>Ploima</taxon>
        <taxon>Brachionidae</taxon>
        <taxon>Brachionus</taxon>
    </lineage>
</organism>
<protein>
    <submittedName>
        <fullName evidence="2">Uncharacterized protein</fullName>
    </submittedName>
</protein>
<feature type="compositionally biased region" description="Basic and acidic residues" evidence="1">
    <location>
        <begin position="53"/>
        <end position="63"/>
    </location>
</feature>
<feature type="compositionally biased region" description="Polar residues" evidence="1">
    <location>
        <begin position="15"/>
        <end position="34"/>
    </location>
</feature>
<feature type="compositionally biased region" description="Low complexity" evidence="1">
    <location>
        <begin position="117"/>
        <end position="126"/>
    </location>
</feature>
<gene>
    <name evidence="2" type="ORF">BpHYR1_018661</name>
</gene>
<evidence type="ECO:0000313" key="3">
    <source>
        <dbReference type="Proteomes" id="UP000276133"/>
    </source>
</evidence>